<evidence type="ECO:0000256" key="1">
    <source>
        <dbReference type="SAM" id="Phobius"/>
    </source>
</evidence>
<name>A0ABX8SPN9_9ACTN</name>
<feature type="transmembrane region" description="Helical" evidence="1">
    <location>
        <begin position="172"/>
        <end position="190"/>
    </location>
</feature>
<keyword evidence="1" id="KW-1133">Transmembrane helix</keyword>
<reference evidence="3 4" key="1">
    <citation type="submission" date="2021-07" db="EMBL/GenBank/DDBJ databases">
        <title>complete genome sequencing of Tessaracoccus sp.J1M15.</title>
        <authorList>
            <person name="Bae J.-W."/>
            <person name="Kim D.-y."/>
        </authorList>
    </citation>
    <scope>NUCLEOTIDE SEQUENCE [LARGE SCALE GENOMIC DNA]</scope>
    <source>
        <strain evidence="3 4">J1M15</strain>
    </source>
</reference>
<proteinExistence type="predicted"/>
<feature type="domain" description="CAAX prenyl protease 2/Lysostaphin resistance protein A-like" evidence="2">
    <location>
        <begin position="136"/>
        <end position="233"/>
    </location>
</feature>
<dbReference type="EC" id="3.4.24.-" evidence="3"/>
<dbReference type="Pfam" id="PF02517">
    <property type="entry name" value="Rce1-like"/>
    <property type="match status" value="1"/>
</dbReference>
<dbReference type="EMBL" id="CP079216">
    <property type="protein sequence ID" value="QXT63179.1"/>
    <property type="molecule type" value="Genomic_DNA"/>
</dbReference>
<dbReference type="Proteomes" id="UP000824504">
    <property type="component" value="Chromosome"/>
</dbReference>
<keyword evidence="3" id="KW-0378">Hydrolase</keyword>
<evidence type="ECO:0000259" key="2">
    <source>
        <dbReference type="Pfam" id="PF02517"/>
    </source>
</evidence>
<dbReference type="InterPro" id="IPR003675">
    <property type="entry name" value="Rce1/LyrA-like_dom"/>
</dbReference>
<gene>
    <name evidence="3" type="ORF">KDB89_01450</name>
</gene>
<keyword evidence="1" id="KW-0812">Transmembrane</keyword>
<feature type="transmembrane region" description="Helical" evidence="1">
    <location>
        <begin position="196"/>
        <end position="217"/>
    </location>
</feature>
<feature type="transmembrane region" description="Helical" evidence="1">
    <location>
        <begin position="229"/>
        <end position="247"/>
    </location>
</feature>
<feature type="transmembrane region" description="Helical" evidence="1">
    <location>
        <begin position="95"/>
        <end position="117"/>
    </location>
</feature>
<keyword evidence="3" id="KW-0482">Metalloprotease</keyword>
<organism evidence="3 4">
    <name type="scientific">Tessaracoccus palaemonis</name>
    <dbReference type="NCBI Taxonomy" id="2829499"/>
    <lineage>
        <taxon>Bacteria</taxon>
        <taxon>Bacillati</taxon>
        <taxon>Actinomycetota</taxon>
        <taxon>Actinomycetes</taxon>
        <taxon>Propionibacteriales</taxon>
        <taxon>Propionibacteriaceae</taxon>
        <taxon>Tessaracoccus</taxon>
    </lineage>
</organism>
<accession>A0ABX8SPN9</accession>
<protein>
    <submittedName>
        <fullName evidence="3">CPBP family intramembrane metalloprotease</fullName>
        <ecNumber evidence="3">3.4.24.-</ecNumber>
    </submittedName>
</protein>
<sequence>MTTQVVPSRPAAHRPTRAEVPFDGLGRGAISGPRWVVILAACAVEFDQFALLPATGTVGHWAGLALFPIIPLAALMWATPTGWTALVRGIGPRDLGVLLGVALACLATVTIGSLALSEAGPLGHLPGPVTGHGLYSFLLEGVPHILGEELVAVLPMLALASGLRRLSWSRSVAQTVASVVVAGVFVLLHLPTSNWNVVECVVLVGVMRLVLAFGFFTTRSLWVPIGAHLLSDLALFTMPLLVSAAYLI</sequence>
<feature type="transmembrane region" description="Helical" evidence="1">
    <location>
        <begin position="61"/>
        <end position="83"/>
    </location>
</feature>
<keyword evidence="4" id="KW-1185">Reference proteome</keyword>
<evidence type="ECO:0000313" key="3">
    <source>
        <dbReference type="EMBL" id="QXT63179.1"/>
    </source>
</evidence>
<evidence type="ECO:0000313" key="4">
    <source>
        <dbReference type="Proteomes" id="UP000824504"/>
    </source>
</evidence>
<keyword evidence="1" id="KW-0472">Membrane</keyword>
<dbReference type="GO" id="GO:0008237">
    <property type="term" value="F:metallopeptidase activity"/>
    <property type="evidence" value="ECO:0007669"/>
    <property type="project" value="UniProtKB-KW"/>
</dbReference>
<keyword evidence="3" id="KW-0645">Protease</keyword>
<dbReference type="RefSeq" id="WP_219082831.1">
    <property type="nucleotide sequence ID" value="NZ_CP079216.1"/>
</dbReference>